<name>A0ACC1TBD7_9APHY</name>
<gene>
    <name evidence="1" type="ORF">NM688_g1517</name>
</gene>
<protein>
    <submittedName>
        <fullName evidence="1">Uncharacterized protein</fullName>
    </submittedName>
</protein>
<dbReference type="Proteomes" id="UP001148662">
    <property type="component" value="Unassembled WGS sequence"/>
</dbReference>
<comment type="caution">
    <text evidence="1">The sequence shown here is derived from an EMBL/GenBank/DDBJ whole genome shotgun (WGS) entry which is preliminary data.</text>
</comment>
<organism evidence="1 2">
    <name type="scientific">Phlebia brevispora</name>
    <dbReference type="NCBI Taxonomy" id="194682"/>
    <lineage>
        <taxon>Eukaryota</taxon>
        <taxon>Fungi</taxon>
        <taxon>Dikarya</taxon>
        <taxon>Basidiomycota</taxon>
        <taxon>Agaricomycotina</taxon>
        <taxon>Agaricomycetes</taxon>
        <taxon>Polyporales</taxon>
        <taxon>Meruliaceae</taxon>
        <taxon>Phlebia</taxon>
    </lineage>
</organism>
<dbReference type="EMBL" id="JANHOG010000164">
    <property type="protein sequence ID" value="KAJ3557356.1"/>
    <property type="molecule type" value="Genomic_DNA"/>
</dbReference>
<keyword evidence="2" id="KW-1185">Reference proteome</keyword>
<evidence type="ECO:0000313" key="1">
    <source>
        <dbReference type="EMBL" id="KAJ3557356.1"/>
    </source>
</evidence>
<reference evidence="1" key="1">
    <citation type="submission" date="2022-07" db="EMBL/GenBank/DDBJ databases">
        <title>Genome Sequence of Phlebia brevispora.</title>
        <authorList>
            <person name="Buettner E."/>
        </authorList>
    </citation>
    <scope>NUCLEOTIDE SEQUENCE</scope>
    <source>
        <strain evidence="1">MPL23</strain>
    </source>
</reference>
<evidence type="ECO:0000313" key="2">
    <source>
        <dbReference type="Proteomes" id="UP001148662"/>
    </source>
</evidence>
<proteinExistence type="predicted"/>
<accession>A0ACC1TBD7</accession>
<sequence>MHEQASSLASHDIRTFHYYAQRQRDGTSRNRLHVKVGGEGFQWTLLREREAYASDVLCRAQGVAPPREGNVTKKKRRGSHDDLFGFTGSNVLAGQACPVKVLLMSARINELHCHLIHQRTVSDLELEHMVIGAPYVMPAKPVDMTFTPGETVALLAALCLAVYGLLYRQNASATPLPGPRGYPLFGNLFQLSRKRPHIQLQKWADEYGEIYRVHLGTLDMVVLNTAAAADELLVHRSRHYSSRVPPYVAHEILSDSQRLVLMPYTREAKISRRTIQGAIGAGPCNRLKVYHDLESRVTLRDLLDHGDKSFSICLPSSTGELHVPDGHWFMLIRRYATSLILNVTYGRRVHTLENFPELHGIYDVVETFGRVSQPGEYLQVQADTIPFLRRFPDWLSPWRARARGLHEKEMSVWGSLFDAQKASWKAGTESESLIASYLTARAVKSREEAPGRGILEDGWMRDKFLLYTAASMLEAGAETTSTTAEMFILFMLMHPHILKKAQEEMDRVVGPDRLPTFEDEPNLPYVVACIKETMRRRPVIPMGVPHMAAEDDVYKGYFIPKGAVIVGNIFATGFTSLGKPASLRSGNSRDCDRDHYTFGWGRRFCVGFSFAEASLFILCARIVWAFDIYPMKDKETGKPVVPDIMDETGTYSDGMVSAPLPFNVGWKARDIRRAELIRQAFDEAQEEWKARGMQIDQR</sequence>